<reference evidence="2" key="1">
    <citation type="journal article" date="2010" name="Science">
        <title>The genome of the Western clawed frog Xenopus tropicalis.</title>
        <authorList>
            <person name="Hellsten U."/>
            <person name="Harland R.M."/>
            <person name="Gilchrist M.J."/>
            <person name="Hendrix D."/>
            <person name="Jurka J."/>
            <person name="Kapitonov V."/>
            <person name="Ovcharenko I."/>
            <person name="Putnam N.H."/>
            <person name="Shu S."/>
            <person name="Taher L."/>
            <person name="Blitz I.L."/>
            <person name="Blumberg B."/>
            <person name="Dichmann D.S."/>
            <person name="Dubchak I."/>
            <person name="Amaya E."/>
            <person name="Detter J.C."/>
            <person name="Fletcher R."/>
            <person name="Gerhard D.S."/>
            <person name="Goodstein D."/>
            <person name="Graves T."/>
            <person name="Grigoriev I.V."/>
            <person name="Grimwood J."/>
            <person name="Kawashima T."/>
            <person name="Lindquist E."/>
            <person name="Lucas S.M."/>
            <person name="Mead P.E."/>
            <person name="Mitros T."/>
            <person name="Ogino H."/>
            <person name="Ohta Y."/>
            <person name="Poliakov A.V."/>
            <person name="Pollet N."/>
            <person name="Robert J."/>
            <person name="Salamov A."/>
            <person name="Sater A.K."/>
            <person name="Schmutz J."/>
            <person name="Terry A."/>
            <person name="Vize P.D."/>
            <person name="Warren W.C."/>
            <person name="Wells D."/>
            <person name="Wills A."/>
            <person name="Wilson R.K."/>
            <person name="Zimmerman L.B."/>
            <person name="Zorn A.M."/>
            <person name="Grainger R."/>
            <person name="Grammer T."/>
            <person name="Khokha M.K."/>
            <person name="Richardson P.M."/>
            <person name="Rokhsar D.S."/>
        </authorList>
    </citation>
    <scope>NUCLEOTIDE SEQUENCE [LARGE SCALE GENOMIC DNA]</scope>
    <source>
        <strain evidence="2">Nigerian</strain>
    </source>
</reference>
<dbReference type="InterPro" id="IPR040261">
    <property type="entry name" value="FAM240"/>
</dbReference>
<keyword evidence="1" id="KW-0472">Membrane</keyword>
<evidence type="ECO:0000256" key="1">
    <source>
        <dbReference type="SAM" id="Phobius"/>
    </source>
</evidence>
<feature type="transmembrane region" description="Helical" evidence="1">
    <location>
        <begin position="40"/>
        <end position="61"/>
    </location>
</feature>
<keyword evidence="1" id="KW-0812">Transmembrane</keyword>
<accession>A0A803JLQ7</accession>
<organism evidence="2">
    <name type="scientific">Xenopus tropicalis</name>
    <name type="common">Western clawed frog</name>
    <name type="synonym">Silurana tropicalis</name>
    <dbReference type="NCBI Taxonomy" id="8364"/>
    <lineage>
        <taxon>Eukaryota</taxon>
        <taxon>Metazoa</taxon>
        <taxon>Chordata</taxon>
        <taxon>Craniata</taxon>
        <taxon>Vertebrata</taxon>
        <taxon>Euteleostomi</taxon>
        <taxon>Amphibia</taxon>
        <taxon>Batrachia</taxon>
        <taxon>Anura</taxon>
        <taxon>Pipoidea</taxon>
        <taxon>Pipidae</taxon>
        <taxon>Xenopodinae</taxon>
        <taxon>Xenopus</taxon>
        <taxon>Silurana</taxon>
    </lineage>
</organism>
<keyword evidence="1" id="KW-1133">Transmembrane helix</keyword>
<dbReference type="Bgee" id="ENSXETG00000009177">
    <property type="expression patterns" value="Expressed in egg cell and 8 other cell types or tissues"/>
</dbReference>
<dbReference type="Xenbase" id="XB-GENE-482448">
    <property type="gene designation" value="tdgf1.3"/>
</dbReference>
<proteinExistence type="predicted"/>
<dbReference type="Ensembl" id="ENSXETT00000107216">
    <property type="protein sequence ID" value="ENSXETP00000108873"/>
    <property type="gene ID" value="ENSXETG00000009177"/>
</dbReference>
<dbReference type="PANTHER" id="PTHR40387">
    <property type="entry name" value="PROTEIN FAM240B"/>
    <property type="match status" value="1"/>
</dbReference>
<gene>
    <name evidence="2" type="primary">tdgf1.3</name>
</gene>
<evidence type="ECO:0000313" key="2">
    <source>
        <dbReference type="Ensembl" id="ENSXETP00000108873"/>
    </source>
</evidence>
<sequence>MEALVSWGLFASALSNLLVGTVNMKGAQQAAPVFPMETGSVRAACCVDVCLVSCTALLLSLRTVKMNKKNPNGRREIITHDADGLKHFWEKKIENQTTEYKSEHERKNKSALSKLRGEWTQRLEYRLRMLQSFHEDQKKQLYGEAQQNNANTAA</sequence>
<dbReference type="AlphaFoldDB" id="A0A803JLQ7"/>
<name>A0A803JLQ7_XENTR</name>
<reference evidence="2" key="2">
    <citation type="submission" date="2021-03" db="UniProtKB">
        <authorList>
            <consortium name="Ensembl"/>
        </authorList>
    </citation>
    <scope>IDENTIFICATION</scope>
</reference>
<dbReference type="GeneTree" id="ENSGT00940000166301"/>
<dbReference type="PANTHER" id="PTHR40387:SF1">
    <property type="entry name" value="PROTEIN FAM240B"/>
    <property type="match status" value="1"/>
</dbReference>
<protein>
    <submittedName>
        <fullName evidence="2">Teratocarcinoma-derived growth factor 1, member 3</fullName>
    </submittedName>
</protein>